<keyword evidence="1" id="KW-0175">Coiled coil</keyword>
<feature type="compositionally biased region" description="Acidic residues" evidence="2">
    <location>
        <begin position="47"/>
        <end position="61"/>
    </location>
</feature>
<feature type="chain" id="PRO_5039565610" evidence="4">
    <location>
        <begin position="20"/>
        <end position="316"/>
    </location>
</feature>
<dbReference type="Pfam" id="PF14257">
    <property type="entry name" value="DUF4349"/>
    <property type="match status" value="1"/>
</dbReference>
<keyword evidence="3" id="KW-1133">Transmembrane helix</keyword>
<dbReference type="InterPro" id="IPR025645">
    <property type="entry name" value="DUF4349"/>
</dbReference>
<organism evidence="6 7">
    <name type="scientific">Halalkalibacillus sediminis</name>
    <dbReference type="NCBI Taxonomy" id="2018042"/>
    <lineage>
        <taxon>Bacteria</taxon>
        <taxon>Bacillati</taxon>
        <taxon>Bacillota</taxon>
        <taxon>Bacilli</taxon>
        <taxon>Bacillales</taxon>
        <taxon>Bacillaceae</taxon>
        <taxon>Halalkalibacillus</taxon>
    </lineage>
</organism>
<feature type="region of interest" description="Disordered" evidence="2">
    <location>
        <begin position="25"/>
        <end position="82"/>
    </location>
</feature>
<dbReference type="PROSITE" id="PS51257">
    <property type="entry name" value="PROKAR_LIPOPROTEIN"/>
    <property type="match status" value="1"/>
</dbReference>
<keyword evidence="7" id="KW-1185">Reference proteome</keyword>
<accession>A0A2I0QV96</accession>
<dbReference type="AlphaFoldDB" id="A0A2I0QV96"/>
<evidence type="ECO:0000256" key="2">
    <source>
        <dbReference type="SAM" id="MobiDB-lite"/>
    </source>
</evidence>
<dbReference type="Proteomes" id="UP000243524">
    <property type="component" value="Unassembled WGS sequence"/>
</dbReference>
<sequence>MLRKIFFVSMIIVSVFLFSACSNSSSESSDNSMEGAEDSGDEAGFVENEESSSDGEQEGTTEDSKAEADTKTETEGTSSRSKKQMIIYEGQIAIEVKDYNEAYDKITDEINRVDGYIVESSEYSSGENDELRNGELTIRVPQENFRPFMSSLESASAKVLEKRTHGDDVTEEYVDLESRLRSKEAVEERLLTFLNEAEKTEDLLKISDDLSSVQEEIEQIKGRMTYLEDNVAFSTVTLSIRERSVNIAEIQTQDSLNTWERAQSFFMKTVNGIITMFSGLFVFFVGMSPVLVPLLIIGGGVWMIIRKRKKRNSNES</sequence>
<dbReference type="EMBL" id="PJNH01000001">
    <property type="protein sequence ID" value="PKR78219.1"/>
    <property type="molecule type" value="Genomic_DNA"/>
</dbReference>
<evidence type="ECO:0000256" key="1">
    <source>
        <dbReference type="SAM" id="Coils"/>
    </source>
</evidence>
<keyword evidence="3" id="KW-0812">Transmembrane</keyword>
<reference evidence="6 7" key="1">
    <citation type="submission" date="2017-06" db="EMBL/GenBank/DDBJ databases">
        <title>the draft geome sequence of Illustriluteabacillus marina B3227.</title>
        <authorList>
            <person name="He R.-H."/>
            <person name="Du Z.-J."/>
        </authorList>
    </citation>
    <scope>NUCLEOTIDE SEQUENCE [LARGE SCALE GENOMIC DNA]</scope>
    <source>
        <strain evidence="6 7">B3227</strain>
    </source>
</reference>
<comment type="caution">
    <text evidence="6">The sequence shown here is derived from an EMBL/GenBank/DDBJ whole genome shotgun (WGS) entry which is preliminary data.</text>
</comment>
<gene>
    <name evidence="6" type="ORF">CEY16_00220</name>
</gene>
<protein>
    <submittedName>
        <fullName evidence="6">DUF4349 domain-containing protein</fullName>
    </submittedName>
</protein>
<name>A0A2I0QV96_9BACI</name>
<feature type="signal peptide" evidence="4">
    <location>
        <begin position="1"/>
        <end position="19"/>
    </location>
</feature>
<feature type="transmembrane region" description="Helical" evidence="3">
    <location>
        <begin position="276"/>
        <end position="305"/>
    </location>
</feature>
<evidence type="ECO:0000313" key="7">
    <source>
        <dbReference type="Proteomes" id="UP000243524"/>
    </source>
</evidence>
<evidence type="ECO:0000259" key="5">
    <source>
        <dbReference type="Pfam" id="PF14257"/>
    </source>
</evidence>
<keyword evidence="3" id="KW-0472">Membrane</keyword>
<dbReference type="RefSeq" id="WP_101329891.1">
    <property type="nucleotide sequence ID" value="NZ_PJNH01000001.1"/>
</dbReference>
<evidence type="ECO:0000256" key="4">
    <source>
        <dbReference type="SAM" id="SignalP"/>
    </source>
</evidence>
<evidence type="ECO:0000313" key="6">
    <source>
        <dbReference type="EMBL" id="PKR78219.1"/>
    </source>
</evidence>
<evidence type="ECO:0000256" key="3">
    <source>
        <dbReference type="SAM" id="Phobius"/>
    </source>
</evidence>
<feature type="coiled-coil region" evidence="1">
    <location>
        <begin position="183"/>
        <end position="230"/>
    </location>
</feature>
<keyword evidence="4" id="KW-0732">Signal</keyword>
<feature type="domain" description="DUF4349" evidence="5">
    <location>
        <begin position="84"/>
        <end position="302"/>
    </location>
</feature>
<proteinExistence type="predicted"/>
<feature type="compositionally biased region" description="Basic and acidic residues" evidence="2">
    <location>
        <begin position="62"/>
        <end position="74"/>
    </location>
</feature>
<dbReference type="OrthoDB" id="5381491at2"/>